<accession>A0A1Y6K2Z9</accession>
<dbReference type="KEGG" id="abat:CFX1CAM_0990"/>
<dbReference type="RefSeq" id="WP_087861938.1">
    <property type="nucleotide sequence ID" value="NZ_LT859958.1"/>
</dbReference>
<gene>
    <name evidence="1" type="ORF">CFX1CAM_0990</name>
</gene>
<sequence>MEIKVKILSKCQDCDGQAYLPSAKGIDSRGEEYQRYLPCPACKGTGQTEKWIALEELQTLLKGLECPHEHVSQIGSFHFSAGEVWDDIRDICDDCGQILD</sequence>
<dbReference type="AlphaFoldDB" id="A0A1Y6K2Z9"/>
<name>A0A1Y6K2Z9_9CHLR</name>
<dbReference type="EMBL" id="LT859958">
    <property type="protein sequence ID" value="SMX54055.1"/>
    <property type="molecule type" value="Genomic_DNA"/>
</dbReference>
<keyword evidence="2" id="KW-1185">Reference proteome</keyword>
<evidence type="ECO:0000313" key="1">
    <source>
        <dbReference type="EMBL" id="SMX54055.1"/>
    </source>
</evidence>
<reference evidence="2" key="1">
    <citation type="submission" date="2017-05" db="EMBL/GenBank/DDBJ databases">
        <authorList>
            <person name="Kirkegaard R."/>
            <person name="Mcilroy J S."/>
        </authorList>
    </citation>
    <scope>NUCLEOTIDE SEQUENCE [LARGE SCALE GENOMIC DNA]</scope>
</reference>
<dbReference type="Proteomes" id="UP000195514">
    <property type="component" value="Chromosome I"/>
</dbReference>
<dbReference type="OrthoDB" id="172780at2"/>
<protein>
    <submittedName>
        <fullName evidence="1">Uncharacterized protein</fullName>
    </submittedName>
</protein>
<organism evidence="1 2">
    <name type="scientific">Candidatus Brevifilum fermentans</name>
    <dbReference type="NCBI Taxonomy" id="1986204"/>
    <lineage>
        <taxon>Bacteria</taxon>
        <taxon>Bacillati</taxon>
        <taxon>Chloroflexota</taxon>
        <taxon>Anaerolineae</taxon>
        <taxon>Anaerolineales</taxon>
        <taxon>Anaerolineaceae</taxon>
        <taxon>Candidatus Brevifilum</taxon>
    </lineage>
</organism>
<evidence type="ECO:0000313" key="2">
    <source>
        <dbReference type="Proteomes" id="UP000195514"/>
    </source>
</evidence>
<proteinExistence type="predicted"/>